<dbReference type="GO" id="GO:0006145">
    <property type="term" value="P:purine nucleobase catabolic process"/>
    <property type="evidence" value="ECO:0007669"/>
    <property type="project" value="TreeGrafter"/>
</dbReference>
<dbReference type="CDD" id="cd01317">
    <property type="entry name" value="DHOase_IIa"/>
    <property type="match status" value="1"/>
</dbReference>
<dbReference type="EMBL" id="NOXT01000110">
    <property type="protein sequence ID" value="OYQ28296.1"/>
    <property type="molecule type" value="Genomic_DNA"/>
</dbReference>
<dbReference type="InterPro" id="IPR011059">
    <property type="entry name" value="Metal-dep_hydrolase_composite"/>
</dbReference>
<dbReference type="GO" id="GO:0004038">
    <property type="term" value="F:allantoinase activity"/>
    <property type="evidence" value="ECO:0007669"/>
    <property type="project" value="TreeGrafter"/>
</dbReference>
<dbReference type="Gene3D" id="3.20.20.140">
    <property type="entry name" value="Metal-dependent hydrolases"/>
    <property type="match status" value="1"/>
</dbReference>
<evidence type="ECO:0000313" key="4">
    <source>
        <dbReference type="Proteomes" id="UP000216991"/>
    </source>
</evidence>
<evidence type="ECO:0000259" key="2">
    <source>
        <dbReference type="Pfam" id="PF12890"/>
    </source>
</evidence>
<proteinExistence type="predicted"/>
<reference evidence="3 4" key="1">
    <citation type="submission" date="2017-07" db="EMBL/GenBank/DDBJ databases">
        <title>Sandarakinorhabdus cyanobacteriorum sp. nov., a novel bacterium isolated from cyanobacterial aggregates in a eutrophic lake.</title>
        <authorList>
            <person name="Cai H."/>
        </authorList>
    </citation>
    <scope>NUCLEOTIDE SEQUENCE [LARGE SCALE GENOMIC DNA]</scope>
    <source>
        <strain evidence="3 4">TH057</strain>
    </source>
</reference>
<dbReference type="OrthoDB" id="9775759at2"/>
<dbReference type="GO" id="GO:0046872">
    <property type="term" value="F:metal ion binding"/>
    <property type="evidence" value="ECO:0007669"/>
    <property type="project" value="InterPro"/>
</dbReference>
<evidence type="ECO:0000313" key="3">
    <source>
        <dbReference type="EMBL" id="OYQ28296.1"/>
    </source>
</evidence>
<dbReference type="GO" id="GO:0004151">
    <property type="term" value="F:dihydroorotase activity"/>
    <property type="evidence" value="ECO:0007669"/>
    <property type="project" value="InterPro"/>
</dbReference>
<keyword evidence="1" id="KW-0665">Pyrimidine biosynthesis</keyword>
<dbReference type="Pfam" id="PF12890">
    <property type="entry name" value="DHOase"/>
    <property type="match status" value="1"/>
</dbReference>
<dbReference type="RefSeq" id="WP_094473805.1">
    <property type="nucleotide sequence ID" value="NZ_NOXT01000110.1"/>
</dbReference>
<dbReference type="GO" id="GO:0005737">
    <property type="term" value="C:cytoplasm"/>
    <property type="evidence" value="ECO:0007669"/>
    <property type="project" value="TreeGrafter"/>
</dbReference>
<name>A0A255YGC5_9SPHN</name>
<dbReference type="Gene3D" id="2.30.40.10">
    <property type="entry name" value="Urease, subunit C, domain 1"/>
    <property type="match status" value="1"/>
</dbReference>
<dbReference type="GO" id="GO:0006221">
    <property type="term" value="P:pyrimidine nucleotide biosynthetic process"/>
    <property type="evidence" value="ECO:0007669"/>
    <property type="project" value="UniProtKB-KW"/>
</dbReference>
<organism evidence="3 4">
    <name type="scientific">Sandarakinorhabdus cyanobacteriorum</name>
    <dbReference type="NCBI Taxonomy" id="1981098"/>
    <lineage>
        <taxon>Bacteria</taxon>
        <taxon>Pseudomonadati</taxon>
        <taxon>Pseudomonadota</taxon>
        <taxon>Alphaproteobacteria</taxon>
        <taxon>Sphingomonadales</taxon>
        <taxon>Sphingosinicellaceae</taxon>
        <taxon>Sandarakinorhabdus</taxon>
    </lineage>
</organism>
<comment type="caution">
    <text evidence="3">The sequence shown here is derived from an EMBL/GenBank/DDBJ whole genome shotgun (WGS) entry which is preliminary data.</text>
</comment>
<dbReference type="InterPro" id="IPR024403">
    <property type="entry name" value="DHOase_cat"/>
</dbReference>
<dbReference type="SUPFAM" id="SSF51338">
    <property type="entry name" value="Composite domain of metallo-dependent hydrolases"/>
    <property type="match status" value="1"/>
</dbReference>
<dbReference type="PANTHER" id="PTHR43668">
    <property type="entry name" value="ALLANTOINASE"/>
    <property type="match status" value="1"/>
</dbReference>
<gene>
    <name evidence="3" type="ORF">CHU93_09290</name>
</gene>
<dbReference type="InterPro" id="IPR004722">
    <property type="entry name" value="DHOase"/>
</dbReference>
<dbReference type="Proteomes" id="UP000216991">
    <property type="component" value="Unassembled WGS sequence"/>
</dbReference>
<dbReference type="PANTHER" id="PTHR43668:SF2">
    <property type="entry name" value="ALLANTOINASE"/>
    <property type="match status" value="1"/>
</dbReference>
<accession>A0A255YGC5</accession>
<evidence type="ECO:0000256" key="1">
    <source>
        <dbReference type="ARBA" id="ARBA00022975"/>
    </source>
</evidence>
<dbReference type="InterPro" id="IPR050138">
    <property type="entry name" value="DHOase/Allantoinase_Hydrolase"/>
</dbReference>
<dbReference type="SUPFAM" id="SSF51556">
    <property type="entry name" value="Metallo-dependent hydrolases"/>
    <property type="match status" value="1"/>
</dbReference>
<dbReference type="InterPro" id="IPR032466">
    <property type="entry name" value="Metal_Hydrolase"/>
</dbReference>
<keyword evidence="4" id="KW-1185">Reference proteome</keyword>
<dbReference type="NCBIfam" id="TIGR00857">
    <property type="entry name" value="pyrC_multi"/>
    <property type="match status" value="1"/>
</dbReference>
<feature type="domain" description="Dihydroorotase catalytic" evidence="2">
    <location>
        <begin position="67"/>
        <end position="225"/>
    </location>
</feature>
<protein>
    <submittedName>
        <fullName evidence="3">Dihydroorotase</fullName>
    </submittedName>
</protein>
<sequence>MSAAIAITGGRVVCPATGHDGIATILLKDRKIAGIGQAEPPSDAQIIDATGLVVAPGLIDAGVFRADTAAANAGGITRMILMPDQSPPLDDPALVAFAQGSGKPDVWVHPLAAATRGLRGEELAEIGLAQAAGAVGVATGRRAIADARVMQRLLAYAHGHGLVVVSHAEDVALTAGTVATEGEYATRLGLAAAPAFAEALAIIRDCRLAEATGARLHIRQVTTAEGLAAVRAARARGVDVTAGITPAHLLLNDMAVAGFRSFARLSPPLRCEADRLAVIEGVRDGTISILASGHDPQSQEDKRQPFADARAGMAGAETLLALGLGLVRDGVIDLPGLIALLSTNPARRFGLVAGTLQLGAPADLVVFDEAAPWRIDGDQFHGAGNTPFNGLPTAGRVRTTIKGGDVVWRA</sequence>
<dbReference type="AlphaFoldDB" id="A0A255YGC5"/>